<dbReference type="AlphaFoldDB" id="A0A1L6RCA9"/>
<gene>
    <name evidence="1" type="ORF">FOL01_1330</name>
</gene>
<dbReference type="RefSeq" id="WP_075269947.1">
    <property type="nucleotide sequence ID" value="NZ_CP014332.1"/>
</dbReference>
<dbReference type="Proteomes" id="UP000185473">
    <property type="component" value="Chromosome"/>
</dbReference>
<accession>A0A1L6RCA9</accession>
<sequence>MADRLDKLLSDYFTGRLATNIRLRKMELQFNSDRTPDENIGGGRKQNDYNNPVELRMIREQRDTQLQQWILQKDIIDSFYVITIAKQQRVLKAYYGKGQSWVEISLNEHIGERTCLRWRDDFKSGIAGHLYSTVENGVSIMAGKRRLQA</sequence>
<dbReference type="EMBL" id="CP014332">
    <property type="protein sequence ID" value="APS42189.1"/>
    <property type="molecule type" value="Genomic_DNA"/>
</dbReference>
<keyword evidence="2" id="KW-1185">Reference proteome</keyword>
<organism evidence="1 2">
    <name type="scientific">Weissella jogaejeotgali</name>
    <dbReference type="NCBI Taxonomy" id="1631871"/>
    <lineage>
        <taxon>Bacteria</taxon>
        <taxon>Bacillati</taxon>
        <taxon>Bacillota</taxon>
        <taxon>Bacilli</taxon>
        <taxon>Lactobacillales</taxon>
        <taxon>Lactobacillaceae</taxon>
        <taxon>Weissella</taxon>
    </lineage>
</organism>
<evidence type="ECO:0000313" key="1">
    <source>
        <dbReference type="EMBL" id="APS42189.1"/>
    </source>
</evidence>
<protein>
    <submittedName>
        <fullName evidence="1">Phage protein</fullName>
    </submittedName>
</protein>
<dbReference type="OrthoDB" id="2243822at2"/>
<reference evidence="1 2" key="1">
    <citation type="submission" date="2016-02" db="EMBL/GenBank/DDBJ databases">
        <title>Complete Genome Sequence of Weissella jogaejeotgali FOL01.</title>
        <authorList>
            <person name="Lee J.-H."/>
            <person name="Ku H.-J."/>
        </authorList>
    </citation>
    <scope>NUCLEOTIDE SEQUENCE [LARGE SCALE GENOMIC DNA]</scope>
    <source>
        <strain evidence="1 2">FOL01</strain>
    </source>
</reference>
<proteinExistence type="predicted"/>
<name>A0A1L6RCA9_9LACO</name>
<dbReference type="KEGG" id="wjo:FOL01_1330"/>
<evidence type="ECO:0000313" key="2">
    <source>
        <dbReference type="Proteomes" id="UP000185473"/>
    </source>
</evidence>